<gene>
    <name evidence="2" type="ORF">V5O48_015898</name>
</gene>
<dbReference type="EMBL" id="JBAHYK010002003">
    <property type="protein sequence ID" value="KAL0566120.1"/>
    <property type="molecule type" value="Genomic_DNA"/>
</dbReference>
<dbReference type="Gene3D" id="1.20.1280.50">
    <property type="match status" value="1"/>
</dbReference>
<name>A0ABR3ET78_9AGAR</name>
<reference evidence="2 3" key="1">
    <citation type="submission" date="2024-02" db="EMBL/GenBank/DDBJ databases">
        <title>A draft genome for the cacao thread blight pathogen Marasmius crinis-equi.</title>
        <authorList>
            <person name="Cohen S.P."/>
            <person name="Baruah I.K."/>
            <person name="Amoako-Attah I."/>
            <person name="Bukari Y."/>
            <person name="Meinhardt L.W."/>
            <person name="Bailey B.A."/>
        </authorList>
    </citation>
    <scope>NUCLEOTIDE SEQUENCE [LARGE SCALE GENOMIC DNA]</scope>
    <source>
        <strain evidence="2 3">GH-76</strain>
    </source>
</reference>
<feature type="region of interest" description="Disordered" evidence="1">
    <location>
        <begin position="365"/>
        <end position="385"/>
    </location>
</feature>
<protein>
    <recommendedName>
        <fullName evidence="4">F-box domain-containing protein</fullName>
    </recommendedName>
</protein>
<dbReference type="Gene3D" id="3.80.10.10">
    <property type="entry name" value="Ribonuclease Inhibitor"/>
    <property type="match status" value="1"/>
</dbReference>
<organism evidence="2 3">
    <name type="scientific">Marasmius crinis-equi</name>
    <dbReference type="NCBI Taxonomy" id="585013"/>
    <lineage>
        <taxon>Eukaryota</taxon>
        <taxon>Fungi</taxon>
        <taxon>Dikarya</taxon>
        <taxon>Basidiomycota</taxon>
        <taxon>Agaricomycotina</taxon>
        <taxon>Agaricomycetes</taxon>
        <taxon>Agaricomycetidae</taxon>
        <taxon>Agaricales</taxon>
        <taxon>Marasmiineae</taxon>
        <taxon>Marasmiaceae</taxon>
        <taxon>Marasmius</taxon>
    </lineage>
</organism>
<feature type="compositionally biased region" description="Acidic residues" evidence="1">
    <location>
        <begin position="370"/>
        <end position="381"/>
    </location>
</feature>
<dbReference type="SUPFAM" id="SSF52047">
    <property type="entry name" value="RNI-like"/>
    <property type="match status" value="1"/>
</dbReference>
<dbReference type="InterPro" id="IPR032675">
    <property type="entry name" value="LRR_dom_sf"/>
</dbReference>
<comment type="caution">
    <text evidence="2">The sequence shown here is derived from an EMBL/GenBank/DDBJ whole genome shotgun (WGS) entry which is preliminary data.</text>
</comment>
<dbReference type="Proteomes" id="UP001465976">
    <property type="component" value="Unassembled WGS sequence"/>
</dbReference>
<evidence type="ECO:0000313" key="2">
    <source>
        <dbReference type="EMBL" id="KAL0566120.1"/>
    </source>
</evidence>
<evidence type="ECO:0008006" key="4">
    <source>
        <dbReference type="Google" id="ProtNLM"/>
    </source>
</evidence>
<evidence type="ECO:0000313" key="3">
    <source>
        <dbReference type="Proteomes" id="UP001465976"/>
    </source>
</evidence>
<evidence type="ECO:0000256" key="1">
    <source>
        <dbReference type="SAM" id="MobiDB-lite"/>
    </source>
</evidence>
<accession>A0ABR3ET78</accession>
<sequence>MLGASCQASEDTARTCQSALSTCRHVPAELLEIIFSALCLSLHEYSLQIKHDDEEKTPTISTPTLALSQVCSRWRAIARASPRLWSSISVEITELPLGIDAVLELYFTYADSHPLNFRIVRVYDTLAPQLSLGDRAIWRVISTRITRCKSLTLGVSHLDLPEITNLSFPHLESFLQESAIRGTGDDEVMWLWRAIGEAPRLTKAGVWNVNRMLPYSQLTSLSLHFPMAEQVLLLFEVLPTCTRLVDLSLRCVDLDIDPSAFEPVEVPASFRKLSIHHKGYFSFRSRGSILSTIFHNLRMPSLVSFEMECLVWPPSIQVLAEHSPLIQRVDLTLCASDKYDLTPYPPVQFLRSMPNVTYLDLSTQLADSSSVEDEDEGEDEEEKHRSLSFGDRLLSTVLFSFAAESTFFPKLEVLSLRLSDVSLDSETVEKVLAAVSARYSSFGCHPLKEIRVSPCPRDASNANRPQLESVVGSGIDQRLQEAAGKIGVKLVML</sequence>
<keyword evidence="3" id="KW-1185">Reference proteome</keyword>
<proteinExistence type="predicted"/>